<gene>
    <name evidence="2" type="ORF">ACFOPQ_19060</name>
</gene>
<dbReference type="RefSeq" id="WP_380080804.1">
    <property type="nucleotide sequence ID" value="NZ_JBHRZF010000217.1"/>
</dbReference>
<evidence type="ECO:0000313" key="3">
    <source>
        <dbReference type="Proteomes" id="UP001595748"/>
    </source>
</evidence>
<reference evidence="3" key="1">
    <citation type="journal article" date="2019" name="Int. J. Syst. Evol. Microbiol.">
        <title>The Global Catalogue of Microorganisms (GCM) 10K type strain sequencing project: providing services to taxonomists for standard genome sequencing and annotation.</title>
        <authorList>
            <consortium name="The Broad Institute Genomics Platform"/>
            <consortium name="The Broad Institute Genome Sequencing Center for Infectious Disease"/>
            <person name="Wu L."/>
            <person name="Ma J."/>
        </authorList>
    </citation>
    <scope>NUCLEOTIDE SEQUENCE [LARGE SCALE GENOMIC DNA]</scope>
    <source>
        <strain evidence="3">CCTCC AB 2013263</strain>
    </source>
</reference>
<dbReference type="EMBL" id="JBHRZF010000217">
    <property type="protein sequence ID" value="MFC3862867.1"/>
    <property type="molecule type" value="Genomic_DNA"/>
</dbReference>
<feature type="region of interest" description="Disordered" evidence="1">
    <location>
        <begin position="1"/>
        <end position="41"/>
    </location>
</feature>
<proteinExistence type="predicted"/>
<evidence type="ECO:0000256" key="1">
    <source>
        <dbReference type="SAM" id="MobiDB-lite"/>
    </source>
</evidence>
<comment type="caution">
    <text evidence="2">The sequence shown here is derived from an EMBL/GenBank/DDBJ whole genome shotgun (WGS) entry which is preliminary data.</text>
</comment>
<protein>
    <submittedName>
        <fullName evidence="2">Uncharacterized protein</fullName>
    </submittedName>
</protein>
<organism evidence="2 3">
    <name type="scientific">Deinococcus antarcticus</name>
    <dbReference type="NCBI Taxonomy" id="1298767"/>
    <lineage>
        <taxon>Bacteria</taxon>
        <taxon>Thermotogati</taxon>
        <taxon>Deinococcota</taxon>
        <taxon>Deinococci</taxon>
        <taxon>Deinococcales</taxon>
        <taxon>Deinococcaceae</taxon>
        <taxon>Deinococcus</taxon>
    </lineage>
</organism>
<accession>A0ABV8AAW8</accession>
<name>A0ABV8AAW8_9DEIO</name>
<evidence type="ECO:0000313" key="2">
    <source>
        <dbReference type="EMBL" id="MFC3862867.1"/>
    </source>
</evidence>
<sequence length="41" mass="4391">MPLQPLGHRSSGRQSSGGGRKKQPDLPESMTGQGGRDVPFR</sequence>
<dbReference type="Proteomes" id="UP001595748">
    <property type="component" value="Unassembled WGS sequence"/>
</dbReference>
<keyword evidence="3" id="KW-1185">Reference proteome</keyword>